<dbReference type="STRING" id="1123501.Wenmar_00070"/>
<dbReference type="RefSeq" id="WP_018301959.1">
    <property type="nucleotide sequence ID" value="NZ_KB902280.1"/>
</dbReference>
<reference evidence="1 2" key="1">
    <citation type="submission" date="2013-01" db="EMBL/GenBank/DDBJ databases">
        <authorList>
            <person name="Fiebig A."/>
            <person name="Goeker M."/>
            <person name="Klenk H.-P.P."/>
        </authorList>
    </citation>
    <scope>NUCLEOTIDE SEQUENCE [LARGE SCALE GENOMIC DNA]</scope>
    <source>
        <strain evidence="1 2">DSM 24838</strain>
    </source>
</reference>
<dbReference type="OrthoDB" id="8894819at2"/>
<comment type="caution">
    <text evidence="1">The sequence shown here is derived from an EMBL/GenBank/DDBJ whole genome shotgun (WGS) entry which is preliminary data.</text>
</comment>
<dbReference type="eggNOG" id="COG1247">
    <property type="taxonomic scope" value="Bacteria"/>
</dbReference>
<dbReference type="Proteomes" id="UP000035100">
    <property type="component" value="Unassembled WGS sequence"/>
</dbReference>
<proteinExistence type="predicted"/>
<evidence type="ECO:0008006" key="3">
    <source>
        <dbReference type="Google" id="ProtNLM"/>
    </source>
</evidence>
<dbReference type="Gene3D" id="3.40.630.30">
    <property type="match status" value="1"/>
</dbReference>
<sequence length="187" mass="20197">MPDVRPLSPDTWDAYAALIERHKGVWGGCWCIGFHTRAFAGAEANRETKRQMVEAGTTHAALVFDGGACIGWAQYGPTASLPEIKNRKAYESSCEGDLPDWRVTCFFTDARHRKAGVSADALAGAVDLIARSGGGTVEGYPEAVEGQKTSAGFLYCGTLGVFERAGFTANRRIGKHRWVARRTVEAA</sequence>
<dbReference type="AlphaFoldDB" id="A0A0D0PIU8"/>
<dbReference type="PATRIC" id="fig|1123501.6.peg.135"/>
<dbReference type="InterPro" id="IPR016181">
    <property type="entry name" value="Acyl_CoA_acyltransferase"/>
</dbReference>
<name>A0A0D0PIU8_9RHOB</name>
<dbReference type="SUPFAM" id="SSF55729">
    <property type="entry name" value="Acyl-CoA N-acyltransferases (Nat)"/>
    <property type="match status" value="1"/>
</dbReference>
<organism evidence="1 2">
    <name type="scientific">Wenxinia marina DSM 24838</name>
    <dbReference type="NCBI Taxonomy" id="1123501"/>
    <lineage>
        <taxon>Bacteria</taxon>
        <taxon>Pseudomonadati</taxon>
        <taxon>Pseudomonadota</taxon>
        <taxon>Alphaproteobacteria</taxon>
        <taxon>Rhodobacterales</taxon>
        <taxon>Roseobacteraceae</taxon>
        <taxon>Wenxinia</taxon>
    </lineage>
</organism>
<accession>A0A0D0PIU8</accession>
<gene>
    <name evidence="1" type="ORF">Wenmar_00070</name>
</gene>
<evidence type="ECO:0000313" key="2">
    <source>
        <dbReference type="Proteomes" id="UP000035100"/>
    </source>
</evidence>
<protein>
    <recommendedName>
        <fullName evidence="3">GNAT family N-acetyltransferase</fullName>
    </recommendedName>
</protein>
<dbReference type="EMBL" id="AONG01000002">
    <property type="protein sequence ID" value="KIQ71301.1"/>
    <property type="molecule type" value="Genomic_DNA"/>
</dbReference>
<keyword evidence="2" id="KW-1185">Reference proteome</keyword>
<evidence type="ECO:0000313" key="1">
    <source>
        <dbReference type="EMBL" id="KIQ71301.1"/>
    </source>
</evidence>